<feature type="compositionally biased region" description="Basic and acidic residues" evidence="1">
    <location>
        <begin position="73"/>
        <end position="90"/>
    </location>
</feature>
<dbReference type="InterPro" id="IPR022029">
    <property type="entry name" value="YoaR-like_PG-bd"/>
</dbReference>
<proteinExistence type="predicted"/>
<dbReference type="Pfam" id="PF04294">
    <property type="entry name" value="VanW"/>
    <property type="match status" value="1"/>
</dbReference>
<evidence type="ECO:0000256" key="1">
    <source>
        <dbReference type="SAM" id="MobiDB-lite"/>
    </source>
</evidence>
<feature type="domain" description="YoaR-like putative peptidoglycan binding" evidence="3">
    <location>
        <begin position="449"/>
        <end position="562"/>
    </location>
</feature>
<feature type="compositionally biased region" description="Acidic residues" evidence="1">
    <location>
        <begin position="118"/>
        <end position="165"/>
    </location>
</feature>
<evidence type="ECO:0000313" key="5">
    <source>
        <dbReference type="Proteomes" id="UP000561011"/>
    </source>
</evidence>
<evidence type="ECO:0000313" key="4">
    <source>
        <dbReference type="EMBL" id="NYS94515.1"/>
    </source>
</evidence>
<feature type="compositionally biased region" description="Low complexity" evidence="1">
    <location>
        <begin position="176"/>
        <end position="237"/>
    </location>
</feature>
<feature type="compositionally biased region" description="Low complexity" evidence="1">
    <location>
        <begin position="38"/>
        <end position="50"/>
    </location>
</feature>
<organism evidence="4 5">
    <name type="scientific">Sanguibacter inulinus</name>
    <dbReference type="NCBI Taxonomy" id="60922"/>
    <lineage>
        <taxon>Bacteria</taxon>
        <taxon>Bacillati</taxon>
        <taxon>Actinomycetota</taxon>
        <taxon>Actinomycetes</taxon>
        <taxon>Micrococcales</taxon>
        <taxon>Sanguibacteraceae</taxon>
        <taxon>Sanguibacter</taxon>
    </lineage>
</organism>
<name>A0A853EV93_9MICO</name>
<dbReference type="Proteomes" id="UP000561011">
    <property type="component" value="Unassembled WGS sequence"/>
</dbReference>
<dbReference type="AlphaFoldDB" id="A0A853EV93"/>
<feature type="transmembrane region" description="Helical" evidence="2">
    <location>
        <begin position="259"/>
        <end position="281"/>
    </location>
</feature>
<dbReference type="RefSeq" id="WP_179913887.1">
    <property type="nucleotide sequence ID" value="NZ_JACBYE010000036.1"/>
</dbReference>
<feature type="region of interest" description="Disordered" evidence="1">
    <location>
        <begin position="1"/>
        <end position="250"/>
    </location>
</feature>
<gene>
    <name evidence="4" type="ORF">HZZ10_13425</name>
</gene>
<evidence type="ECO:0000256" key="2">
    <source>
        <dbReference type="SAM" id="Phobius"/>
    </source>
</evidence>
<protein>
    <submittedName>
        <fullName evidence="4">VanW family protein</fullName>
    </submittedName>
</protein>
<dbReference type="PANTHER" id="PTHR35788">
    <property type="entry name" value="EXPORTED PROTEIN-RELATED"/>
    <property type="match status" value="1"/>
</dbReference>
<dbReference type="PANTHER" id="PTHR35788:SF1">
    <property type="entry name" value="EXPORTED PROTEIN"/>
    <property type="match status" value="1"/>
</dbReference>
<dbReference type="EMBL" id="JACBYE010000036">
    <property type="protein sequence ID" value="NYS94515.1"/>
    <property type="molecule type" value="Genomic_DNA"/>
</dbReference>
<sequence length="811" mass="83682">MSSSPDGTDTTSGPPTGPVPEPTEGTGPAVPRDDAEAETTPEATESSESTLPAYPVLDRPPVEDASAAESEPTTEREPTAGREPTTERVPSDPTTSAAATPPSAADEATDDAPHGGTADDDEADLADEDLDEADLADEDLDEVDLDDSDRDDSDLDDSDLDDDDTLVVRSGDRTEVFPAVQATAPVATAAATDPEPVQSTATEPAGSAASAAATGPAASTSAQSAPQTSTDAASTSDPSEDSVLSDFDRDEKSRRWPRNLLWTACGVLVLAGAYVGAQWYFADRIPRETTVAGIDIGGLSNDAAIERLESELGGIAAEPLPVTAGESTTTVDPAAAGLTFDARATVEGLTAFSLSPSRLLSQISGGDAVEPVTVVDDAALDAAVATMSVDLEVEPTSGTVSFVDGAAVATEAVEGSAVDAEAATELVRSTWLTAARPLVVPTEAVEPEITQAETDEALAVAEKVASAPVTVTVADQSAEIPAETVAAAASMTPVDGALQLTFDGELLVQDVVDRTTDLLSDAADAKFVFVDGTPQIEAGLPGTTLDPAALAAAVQTAATGDDRTAPVELVESDPAQSTEALQALGINEIVSEFSTPLTNEPVRTENLRIAAEKVTGTLVLPGEVFDLTEVIGPITKANGYQEAHIISNGQIVDGVGGGLSQMSTTTYNAGFYAGMVDLEHRPHSYWFDRYPEGRESTLAVGQINMRWRNDSPHGVLMQSYIAGGRLHVVAWSTKYYTVTDSTSARSDVVAATIEHKSGAGCLPQSRGNPGFSVTVSRKVAVAATGEVVIDESNSWRYKPQNGVVCDAPPAG</sequence>
<keyword evidence="2" id="KW-1133">Transmembrane helix</keyword>
<keyword evidence="2" id="KW-0812">Transmembrane</keyword>
<comment type="caution">
    <text evidence="4">The sequence shown here is derived from an EMBL/GenBank/DDBJ whole genome shotgun (WGS) entry which is preliminary data.</text>
</comment>
<feature type="compositionally biased region" description="Low complexity" evidence="1">
    <location>
        <begin position="1"/>
        <end position="14"/>
    </location>
</feature>
<dbReference type="InterPro" id="IPR052913">
    <property type="entry name" value="Glycopeptide_resist_protein"/>
</dbReference>
<dbReference type="InterPro" id="IPR007391">
    <property type="entry name" value="Vancomycin_resist_VanW"/>
</dbReference>
<dbReference type="Pfam" id="PF12229">
    <property type="entry name" value="PG_binding_4"/>
    <property type="match status" value="1"/>
</dbReference>
<evidence type="ECO:0000259" key="3">
    <source>
        <dbReference type="Pfam" id="PF12229"/>
    </source>
</evidence>
<keyword evidence="2" id="KW-0472">Membrane</keyword>
<keyword evidence="5" id="KW-1185">Reference proteome</keyword>
<accession>A0A853EV93</accession>
<feature type="compositionally biased region" description="Low complexity" evidence="1">
    <location>
        <begin position="91"/>
        <end position="106"/>
    </location>
</feature>
<reference evidence="4 5" key="1">
    <citation type="submission" date="2020-07" db="EMBL/GenBank/DDBJ databases">
        <title>MOT database genomes.</title>
        <authorList>
            <person name="Joseph S."/>
            <person name="Aduse-Opoku J."/>
            <person name="Hashim A."/>
            <person name="Wade W."/>
            <person name="Curtis M."/>
        </authorList>
    </citation>
    <scope>NUCLEOTIDE SEQUENCE [LARGE SCALE GENOMIC DNA]</scope>
    <source>
        <strain evidence="4 5">DSM 100099</strain>
    </source>
</reference>